<feature type="region of interest" description="Disordered" evidence="2">
    <location>
        <begin position="61"/>
        <end position="83"/>
    </location>
</feature>
<dbReference type="GeneID" id="113070607"/>
<dbReference type="SUPFAM" id="SSF53098">
    <property type="entry name" value="Ribonuclease H-like"/>
    <property type="match status" value="1"/>
</dbReference>
<organism evidence="5 6">
    <name type="scientific">Carassius auratus</name>
    <name type="common">Goldfish</name>
    <dbReference type="NCBI Taxonomy" id="7957"/>
    <lineage>
        <taxon>Eukaryota</taxon>
        <taxon>Metazoa</taxon>
        <taxon>Chordata</taxon>
        <taxon>Craniata</taxon>
        <taxon>Vertebrata</taxon>
        <taxon>Euteleostomi</taxon>
        <taxon>Actinopterygii</taxon>
        <taxon>Neopterygii</taxon>
        <taxon>Teleostei</taxon>
        <taxon>Ostariophysi</taxon>
        <taxon>Cypriniformes</taxon>
        <taxon>Cyprinidae</taxon>
        <taxon>Cyprininae</taxon>
        <taxon>Carassius</taxon>
    </lineage>
</organism>
<dbReference type="GO" id="GO:0008270">
    <property type="term" value="F:zinc ion binding"/>
    <property type="evidence" value="ECO:0007669"/>
    <property type="project" value="UniProtKB-KW"/>
</dbReference>
<evidence type="ECO:0000259" key="3">
    <source>
        <dbReference type="PROSITE" id="PS50158"/>
    </source>
</evidence>
<feature type="domain" description="Integrase catalytic" evidence="4">
    <location>
        <begin position="1049"/>
        <end position="1238"/>
    </location>
</feature>
<protein>
    <submittedName>
        <fullName evidence="6">Uncharacterized protein LOC113070607</fullName>
    </submittedName>
</protein>
<dbReference type="InterPro" id="IPR012337">
    <property type="entry name" value="RNaseH-like_sf"/>
</dbReference>
<dbReference type="Pfam" id="PF05380">
    <property type="entry name" value="Peptidase_A17"/>
    <property type="match status" value="1"/>
</dbReference>
<dbReference type="InterPro" id="IPR036397">
    <property type="entry name" value="RNaseH_sf"/>
</dbReference>
<dbReference type="GO" id="GO:0015074">
    <property type="term" value="P:DNA integration"/>
    <property type="evidence" value="ECO:0007669"/>
    <property type="project" value="InterPro"/>
</dbReference>
<keyword evidence="1" id="KW-0863">Zinc-finger</keyword>
<dbReference type="Gene3D" id="1.10.340.70">
    <property type="match status" value="1"/>
</dbReference>
<dbReference type="InterPro" id="IPR043502">
    <property type="entry name" value="DNA/RNA_pol_sf"/>
</dbReference>
<evidence type="ECO:0000256" key="1">
    <source>
        <dbReference type="PROSITE-ProRule" id="PRU00047"/>
    </source>
</evidence>
<dbReference type="GO" id="GO:0003676">
    <property type="term" value="F:nucleic acid binding"/>
    <property type="evidence" value="ECO:0007669"/>
    <property type="project" value="InterPro"/>
</dbReference>
<accession>A0A6P6MTZ3</accession>
<dbReference type="SUPFAM" id="SSF56672">
    <property type="entry name" value="DNA/RNA polymerases"/>
    <property type="match status" value="1"/>
</dbReference>
<feature type="compositionally biased region" description="Basic and acidic residues" evidence="2">
    <location>
        <begin position="61"/>
        <end position="73"/>
    </location>
</feature>
<dbReference type="Pfam" id="PF18701">
    <property type="entry name" value="DUF5641"/>
    <property type="match status" value="1"/>
</dbReference>
<dbReference type="InterPro" id="IPR008042">
    <property type="entry name" value="Retrotrans_Pao"/>
</dbReference>
<keyword evidence="1" id="KW-0479">Metal-binding</keyword>
<dbReference type="CDD" id="cd01644">
    <property type="entry name" value="RT_pepA17"/>
    <property type="match status" value="1"/>
</dbReference>
<dbReference type="RefSeq" id="XP_026099794.1">
    <property type="nucleotide sequence ID" value="XM_026244009.1"/>
</dbReference>
<dbReference type="PANTHER" id="PTHR47331">
    <property type="entry name" value="PHD-TYPE DOMAIN-CONTAINING PROTEIN"/>
    <property type="match status" value="1"/>
</dbReference>
<dbReference type="KEGG" id="caua:113070607"/>
<proteinExistence type="predicted"/>
<evidence type="ECO:0000313" key="5">
    <source>
        <dbReference type="Proteomes" id="UP000515129"/>
    </source>
</evidence>
<dbReference type="PROSITE" id="PS50158">
    <property type="entry name" value="ZF_CCHC"/>
    <property type="match status" value="1"/>
</dbReference>
<dbReference type="OrthoDB" id="10051210at2759"/>
<evidence type="ECO:0000256" key="2">
    <source>
        <dbReference type="SAM" id="MobiDB-lite"/>
    </source>
</evidence>
<name>A0A6P6MTZ3_CARAU</name>
<dbReference type="Proteomes" id="UP000515129">
    <property type="component" value="Unplaced"/>
</dbReference>
<evidence type="ECO:0000259" key="4">
    <source>
        <dbReference type="PROSITE" id="PS50994"/>
    </source>
</evidence>
<dbReference type="PROSITE" id="PS50994">
    <property type="entry name" value="INTEGRASE"/>
    <property type="match status" value="1"/>
</dbReference>
<gene>
    <name evidence="6" type="primary">LOC113070607</name>
</gene>
<feature type="domain" description="CCHC-type" evidence="3">
    <location>
        <begin position="28"/>
        <end position="42"/>
    </location>
</feature>
<keyword evidence="1" id="KW-0862">Zinc</keyword>
<dbReference type="InterPro" id="IPR040676">
    <property type="entry name" value="DUF5641"/>
</dbReference>
<dbReference type="PANTHER" id="PTHR47331:SF5">
    <property type="entry name" value="RIBONUCLEASE H"/>
    <property type="match status" value="1"/>
</dbReference>
<dbReference type="InterPro" id="IPR001584">
    <property type="entry name" value="Integrase_cat-core"/>
</dbReference>
<keyword evidence="5" id="KW-1185">Reference proteome</keyword>
<reference evidence="6" key="1">
    <citation type="submission" date="2025-08" db="UniProtKB">
        <authorList>
            <consortium name="RefSeq"/>
        </authorList>
    </citation>
    <scope>IDENTIFICATION</scope>
    <source>
        <strain evidence="6">Wakin</strain>
        <tissue evidence="6">Muscle</tissue>
    </source>
</reference>
<dbReference type="Gene3D" id="3.30.420.10">
    <property type="entry name" value="Ribonuclease H-like superfamily/Ribonuclease H"/>
    <property type="match status" value="1"/>
</dbReference>
<evidence type="ECO:0000313" key="6">
    <source>
        <dbReference type="RefSeq" id="XP_026099794.1"/>
    </source>
</evidence>
<sequence>MHGVIKCPIFAAKSLEDKKAFIRENKLCYGCLRKGHNSKDCRTRHSCGICNRRHPTCLHEERENQSVETKEKQSTFTDKGTSQEEIKVTSHAVTQRVFATSSIVPVFMSSANEPQKEIITYALLDTQSDSTFVLEDLLEELNVETKPVQLKLSTMTAVDTPIASKSVYGLQVRGLQSEKQIQLRQAYTRGFIPVDKSYIPTSKTALLWPHLKHLANKLPLLKDCEVGLLIGSDCPLALAPQEVITGGENDPFAQRTELGWSIVGSSNPHLDRQGNQRFVHRVTVKEIPVPSPNDVLKLLSDNITQRKDGHYEMPLPFKSIEPPLLPDNKKLATIRLQHLKKRLKHNERYKEQYKAFMKDMIKEGNAEPASPATGQQTTWYIPHHGVFHPKKPEKLRVVFDCPDLINSLLGVLCRFRKEAVAIICDIEKMFHQFYVPPELRNYLRFLWWEDGDLEAEPQEYQMAVHLFGAASSPGCANFGLKYLARQHKEEYPSASAFVENNFYVDDGLISVPSIEEAKELIAEARELCKRGGLRLHKFNSNERSVLDSVDPTERAVTSEPLNLDLNAAPAERALGIQWSLEHDTFCFNVNPQTRPSTRRGILSVIASLYDPVGFVAPFILTGKCILQELCRRGIGWDDPLPEDVSPRWERWKSDLKRLKEVSIPRCYQPQGFRKTVMRELHHFSDASNIGYGSCSYLRSKNEDGQVHCSLVMAKARVAPTKLTSIPRLELSAAVVAARSSVMLRNELEMPIHAEFFWTDSQVVLAYINNEARRFHVFVANRVQMIREHTRPSQWHYIDTTENPADHASRGLSAVDISSSNWLPGPKFLWEREIHPESHLTLELLVGDPEVRSMQVFTTKVEPSKSDILTRLNRFSSWSKLLKVIARIKRLNSKQTHPGKTVSVEERERAAESIMRLAQEEAFFQEMKILKKGKGLQNSSPLFRLDPILEGGVLRVGGRLDQSSLSLEVKHPLILPKGGHITKLILTHCHERICHQGRNQTLTELRANGFWVIGGSKSVAKLIHRCVKCRRLRRPSEEQRMAELPKERVEVSAPFTYCGTDCFGPFITKKARKEQKRYGLIFTCLASRSVHIEMLDDLSTDAFINALRCFISLRGAVRQLHCDQGTNFVGAKNEFREALKQFDTKTIKSFLAERQCEFIFNAPSASHAGGVWERQIRTVRNVLNATLCQYSGRLDDSSLRTLFYEAMAIVNSRPLTVNGVNDPTSLEPLTPNHLILMKSKIALPPPGKFEKEDVYATKRWRRVQYLVEQFWSRWKREYLMNISTRQKWHTTRRNLKVDDLVIIKEDTPRNQWHLGRVVETTKERDGLVRRVKVLVGERTSVKQDRPTKPLIIERPIQKLVLLESE</sequence>
<dbReference type="InterPro" id="IPR001878">
    <property type="entry name" value="Znf_CCHC"/>
</dbReference>